<dbReference type="NCBIfam" id="NF005559">
    <property type="entry name" value="PRK07231.1"/>
    <property type="match status" value="1"/>
</dbReference>
<dbReference type="Pfam" id="PF13561">
    <property type="entry name" value="adh_short_C2"/>
    <property type="match status" value="1"/>
</dbReference>
<protein>
    <submittedName>
        <fullName evidence="3">Glucose 1-dehydrogenase</fullName>
        <ecNumber evidence="3">1.1.1.47</ecNumber>
    </submittedName>
</protein>
<keyword evidence="4" id="KW-1185">Reference proteome</keyword>
<dbReference type="AlphaFoldDB" id="A0A7X3ILZ3"/>
<evidence type="ECO:0000313" key="3">
    <source>
        <dbReference type="EMBL" id="MWV46394.1"/>
    </source>
</evidence>
<reference evidence="3 4" key="1">
    <citation type="submission" date="2019-12" db="EMBL/GenBank/DDBJ databases">
        <title>Paenibacillus sp. nov., an endophytic bacterium isolated from the stem of Dendrobium.</title>
        <authorList>
            <person name="Zhao R."/>
        </authorList>
    </citation>
    <scope>NUCLEOTIDE SEQUENCE [LARGE SCALE GENOMIC DNA]</scope>
    <source>
        <strain evidence="3 4">HJL G12</strain>
    </source>
</reference>
<dbReference type="Proteomes" id="UP000460318">
    <property type="component" value="Unassembled WGS sequence"/>
</dbReference>
<name>A0A7X3ILZ3_9BACL</name>
<dbReference type="CDD" id="cd05233">
    <property type="entry name" value="SDR_c"/>
    <property type="match status" value="1"/>
</dbReference>
<dbReference type="PANTHER" id="PTHR24321">
    <property type="entry name" value="DEHYDROGENASES, SHORT CHAIN"/>
    <property type="match status" value="1"/>
</dbReference>
<sequence length="248" mass="26344">MSDKVAIVTGAAGGIGFAAVQKLSSQGFKVVLVDFNEAAGLESLEKIKSAGGEGIFVKTDVSSEEDVQNYIQKTMETYGRIDVLVNNAGVVEKATLLAEKTLADFDRIIGINLKSVFLGMKYALPIMVEQKKGAIVNTASIGGLFSTPLNSIYAASKHGVVGLTKTAAVEYGPMGVRINAVCPGTVYTNLVKEAAKDMPQTDRQYYPSYPMDRLAQPDEIANVIAFLASDEASYVNGACVNIDGGQRM</sequence>
<evidence type="ECO:0000256" key="2">
    <source>
        <dbReference type="ARBA" id="ARBA00023002"/>
    </source>
</evidence>
<dbReference type="PROSITE" id="PS00061">
    <property type="entry name" value="ADH_SHORT"/>
    <property type="match status" value="1"/>
</dbReference>
<dbReference type="Gene3D" id="3.40.50.720">
    <property type="entry name" value="NAD(P)-binding Rossmann-like Domain"/>
    <property type="match status" value="1"/>
</dbReference>
<dbReference type="GO" id="GO:0047936">
    <property type="term" value="F:glucose 1-dehydrogenase [NAD(P)+] activity"/>
    <property type="evidence" value="ECO:0007669"/>
    <property type="project" value="UniProtKB-EC"/>
</dbReference>
<dbReference type="EC" id="1.1.1.47" evidence="3"/>
<dbReference type="InterPro" id="IPR002347">
    <property type="entry name" value="SDR_fam"/>
</dbReference>
<dbReference type="PANTHER" id="PTHR24321:SF8">
    <property type="entry name" value="ESTRADIOL 17-BETA-DEHYDROGENASE 8-RELATED"/>
    <property type="match status" value="1"/>
</dbReference>
<dbReference type="InterPro" id="IPR020904">
    <property type="entry name" value="Sc_DH/Rdtase_CS"/>
</dbReference>
<dbReference type="SUPFAM" id="SSF51735">
    <property type="entry name" value="NAD(P)-binding Rossmann-fold domains"/>
    <property type="match status" value="1"/>
</dbReference>
<accession>A0A7X3ILZ3</accession>
<evidence type="ECO:0000256" key="1">
    <source>
        <dbReference type="ARBA" id="ARBA00006484"/>
    </source>
</evidence>
<evidence type="ECO:0000313" key="4">
    <source>
        <dbReference type="Proteomes" id="UP000460318"/>
    </source>
</evidence>
<organism evidence="3 4">
    <name type="scientific">Paenibacillus dendrobii</name>
    <dbReference type="NCBI Taxonomy" id="2691084"/>
    <lineage>
        <taxon>Bacteria</taxon>
        <taxon>Bacillati</taxon>
        <taxon>Bacillota</taxon>
        <taxon>Bacilli</taxon>
        <taxon>Bacillales</taxon>
        <taxon>Paenibacillaceae</taxon>
        <taxon>Paenibacillus</taxon>
    </lineage>
</organism>
<gene>
    <name evidence="3" type="ORF">GRF59_22580</name>
</gene>
<dbReference type="EMBL" id="WUBI01000004">
    <property type="protein sequence ID" value="MWV46394.1"/>
    <property type="molecule type" value="Genomic_DNA"/>
</dbReference>
<keyword evidence="2 3" id="KW-0560">Oxidoreductase</keyword>
<dbReference type="RefSeq" id="WP_160499984.1">
    <property type="nucleotide sequence ID" value="NZ_WUBI01000004.1"/>
</dbReference>
<proteinExistence type="inferred from homology"/>
<comment type="similarity">
    <text evidence="1">Belongs to the short-chain dehydrogenases/reductases (SDR) family.</text>
</comment>
<dbReference type="PRINTS" id="PR00081">
    <property type="entry name" value="GDHRDH"/>
</dbReference>
<dbReference type="GO" id="GO:0008206">
    <property type="term" value="P:bile acid metabolic process"/>
    <property type="evidence" value="ECO:0007669"/>
    <property type="project" value="UniProtKB-ARBA"/>
</dbReference>
<dbReference type="FunFam" id="3.40.50.720:FF:000084">
    <property type="entry name" value="Short-chain dehydrogenase reductase"/>
    <property type="match status" value="1"/>
</dbReference>
<dbReference type="PRINTS" id="PR00080">
    <property type="entry name" value="SDRFAMILY"/>
</dbReference>
<dbReference type="InterPro" id="IPR036291">
    <property type="entry name" value="NAD(P)-bd_dom_sf"/>
</dbReference>
<comment type="caution">
    <text evidence="3">The sequence shown here is derived from an EMBL/GenBank/DDBJ whole genome shotgun (WGS) entry which is preliminary data.</text>
</comment>